<dbReference type="Proteomes" id="UP000253934">
    <property type="component" value="Unassembled WGS sequence"/>
</dbReference>
<keyword evidence="2" id="KW-1133">Transmembrane helix</keyword>
<name>A0A369KNJ1_9BACT</name>
<comment type="caution">
    <text evidence="3">The sequence shown here is derived from an EMBL/GenBank/DDBJ whole genome shotgun (WGS) entry which is preliminary data.</text>
</comment>
<evidence type="ECO:0000256" key="1">
    <source>
        <dbReference type="SAM" id="Coils"/>
    </source>
</evidence>
<sequence length="213" mass="24547">MAKYAEYLNQAIQSIRNVIFGENNTRLDYIIESFYKLRYEVRSRIIVGSIFFGILFFISILIVYFFNMASMQNRLDESYENVNKLKNIKSSYVAINQNFEELTQNIYNNNSNLSLITVLEQKAKDMSIQTQGFPNKPVLSKFPGHSPLQAKFQIASVEFKLIGVSIKKIIEFSNAVEQLPNKLKISKFRLLSTTDAKLYFDVLLTVEAIVPIN</sequence>
<proteinExistence type="predicted"/>
<accession>A0A369KNJ1</accession>
<evidence type="ECO:0008006" key="5">
    <source>
        <dbReference type="Google" id="ProtNLM"/>
    </source>
</evidence>
<keyword evidence="4" id="KW-1185">Reference proteome</keyword>
<gene>
    <name evidence="3" type="ORF">DCC88_06060</name>
</gene>
<keyword evidence="1" id="KW-0175">Coiled coil</keyword>
<dbReference type="AlphaFoldDB" id="A0A369KNJ1"/>
<dbReference type="EMBL" id="QOVW01000064">
    <property type="protein sequence ID" value="RDB36239.1"/>
    <property type="molecule type" value="Genomic_DNA"/>
</dbReference>
<evidence type="ECO:0000256" key="2">
    <source>
        <dbReference type="SAM" id="Phobius"/>
    </source>
</evidence>
<evidence type="ECO:0000313" key="3">
    <source>
        <dbReference type="EMBL" id="RDB36239.1"/>
    </source>
</evidence>
<feature type="coiled-coil region" evidence="1">
    <location>
        <begin position="68"/>
        <end position="105"/>
    </location>
</feature>
<keyword evidence="2" id="KW-0472">Membrane</keyword>
<feature type="transmembrane region" description="Helical" evidence="2">
    <location>
        <begin position="45"/>
        <end position="66"/>
    </location>
</feature>
<evidence type="ECO:0000313" key="4">
    <source>
        <dbReference type="Proteomes" id="UP000253934"/>
    </source>
</evidence>
<protein>
    <recommendedName>
        <fullName evidence="5">Type 4a pilus biogenesis protein PilO</fullName>
    </recommendedName>
</protein>
<organism evidence="3 4">
    <name type="scientific">Spirobacillus cienkowskii</name>
    <dbReference type="NCBI Taxonomy" id="495820"/>
    <lineage>
        <taxon>Bacteria</taxon>
        <taxon>Pseudomonadati</taxon>
        <taxon>Bdellovibrionota</taxon>
        <taxon>Oligoflexia</taxon>
        <taxon>Silvanigrellales</taxon>
        <taxon>Spirobacillus</taxon>
    </lineage>
</organism>
<keyword evidence="2" id="KW-0812">Transmembrane</keyword>
<reference evidence="3" key="1">
    <citation type="submission" date="2018-04" db="EMBL/GenBank/DDBJ databases">
        <title>Draft genome sequence of the Candidatus Spirobacillus cienkowskii, a pathogen of freshwater Daphnia species, reconstructed from hemolymph metagenomic reads.</title>
        <authorList>
            <person name="Bresciani L."/>
            <person name="Lemos L.N."/>
            <person name="Wale N."/>
            <person name="Lin J.Y."/>
            <person name="Fernandes G.R."/>
            <person name="Duffy M.A."/>
            <person name="Rodrigues J.M."/>
        </authorList>
    </citation>
    <scope>NUCLEOTIDE SEQUENCE [LARGE SCALE GENOMIC DNA]</scope>
    <source>
        <strain evidence="3">Binning01</strain>
    </source>
</reference>